<evidence type="ECO:0000256" key="8">
    <source>
        <dbReference type="ARBA" id="ARBA00023273"/>
    </source>
</evidence>
<evidence type="ECO:0000313" key="9">
    <source>
        <dbReference type="EMBL" id="OQS03980.1"/>
    </source>
</evidence>
<evidence type="ECO:0000256" key="7">
    <source>
        <dbReference type="ARBA" id="ARBA00023212"/>
    </source>
</evidence>
<proteinExistence type="predicted"/>
<gene>
    <name evidence="9" type="ORF">THRCLA_03741</name>
</gene>
<dbReference type="OrthoDB" id="294378at2759"/>
<keyword evidence="8" id="KW-0966">Cell projection</keyword>
<keyword evidence="10" id="KW-1185">Reference proteome</keyword>
<comment type="caution">
    <text evidence="9">The sequence shown here is derived from an EMBL/GenBank/DDBJ whole genome shotgun (WGS) entry which is preliminary data.</text>
</comment>
<reference evidence="9 10" key="1">
    <citation type="journal article" date="2014" name="Genome Biol. Evol.">
        <title>The secreted proteins of Achlya hypogyna and Thraustotheca clavata identify the ancestral oomycete secretome and reveal gene acquisitions by horizontal gene transfer.</title>
        <authorList>
            <person name="Misner I."/>
            <person name="Blouin N."/>
            <person name="Leonard G."/>
            <person name="Richards T.A."/>
            <person name="Lane C.E."/>
        </authorList>
    </citation>
    <scope>NUCLEOTIDE SEQUENCE [LARGE SCALE GENOMIC DNA]</scope>
    <source>
        <strain evidence="9 10">ATCC 34112</strain>
    </source>
</reference>
<protein>
    <submittedName>
        <fullName evidence="9">Radial spoke head 10 family protein</fullName>
    </submittedName>
</protein>
<evidence type="ECO:0000256" key="6">
    <source>
        <dbReference type="ARBA" id="ARBA00023069"/>
    </source>
</evidence>
<name>A0A1W0A1R0_9STRA</name>
<dbReference type="PANTHER" id="PTHR46613:SF1">
    <property type="entry name" value="RADIAL SPOKE HEAD 10 HOMOLOG B-RELATED"/>
    <property type="match status" value="1"/>
</dbReference>
<organism evidence="9 10">
    <name type="scientific">Thraustotheca clavata</name>
    <dbReference type="NCBI Taxonomy" id="74557"/>
    <lineage>
        <taxon>Eukaryota</taxon>
        <taxon>Sar</taxon>
        <taxon>Stramenopiles</taxon>
        <taxon>Oomycota</taxon>
        <taxon>Saprolegniomycetes</taxon>
        <taxon>Saprolegniales</taxon>
        <taxon>Achlyaceae</taxon>
        <taxon>Thraustotheca</taxon>
    </lineage>
</organism>
<keyword evidence="6" id="KW-0969">Cilium</keyword>
<evidence type="ECO:0000256" key="4">
    <source>
        <dbReference type="ARBA" id="ARBA00022737"/>
    </source>
</evidence>
<keyword evidence="3" id="KW-0963">Cytoplasm</keyword>
<dbReference type="STRING" id="74557.A0A1W0A1R0"/>
<keyword evidence="5" id="KW-0282">Flagellum</keyword>
<evidence type="ECO:0000256" key="5">
    <source>
        <dbReference type="ARBA" id="ARBA00022846"/>
    </source>
</evidence>
<dbReference type="SMART" id="SM00698">
    <property type="entry name" value="MORN"/>
    <property type="match status" value="10"/>
</dbReference>
<dbReference type="Proteomes" id="UP000243217">
    <property type="component" value="Unassembled WGS sequence"/>
</dbReference>
<dbReference type="InterPro" id="IPR003409">
    <property type="entry name" value="MORN"/>
</dbReference>
<sequence length="613" mass="70699">MSTPQFPLDPSLASLIISSYEGERQNNVFHGHGTATFINGQVYTGSFVGGRMHGHGVLQWPDGVSYDGDFEYNEITGQGRYKWPDESWYEGEVRCGKRHGMGYFQCSNRITSYDGNWVDGYQHGYGKLIYDEYNNIVYEGDWEFGQRHGKGTMKYASGNVYEGEWKHGKKCGHGTMHWFDKAETFEGDWVNDQQHGHGVHIWKTIEKRGNRYDGEFANGVRDGYGIFYYANGARYEGHWEDNVKNGLGLFFFEDGTIYEGEFVRDRMVDMNDNKAKNSETIPTMVLYIDDIIRGDDKEKARAMKAVQHAVLRANTDLRNVYRHYASCAGTSVPNAATENNILMEMRELWRFSAECRLNVSMGKLNRYLLTVRNAQNKAVKKLRIQREKKRRQINARTIDAIETHREKWVDIHDPDRVLLFREFCEILVRIAWDDALERGDINLSVADAFTHLYDDKIHDHASTPMEPMEALEISVHSLEMQTVFQKNQELLEKLFFKYSGSTTSPENDIHISTRNFILMLRDANGLGTLGVSGVLKCLRKSFETESHEKLDPFMLDADMIYPEFLEALTKVALAVTPRNLPMPVLVAQYIRDTFERDIRKTTSNRRLTMVSKK</sequence>
<dbReference type="GO" id="GO:0031514">
    <property type="term" value="C:motile cilium"/>
    <property type="evidence" value="ECO:0007669"/>
    <property type="project" value="UniProtKB-SubCell"/>
</dbReference>
<keyword evidence="4" id="KW-0677">Repeat</keyword>
<dbReference type="PANTHER" id="PTHR46613">
    <property type="entry name" value="RADIAL SPOKE HEAD 10 HOMOLOG B-RELATED"/>
    <property type="match status" value="1"/>
</dbReference>
<evidence type="ECO:0000256" key="2">
    <source>
        <dbReference type="ARBA" id="ARBA00004430"/>
    </source>
</evidence>
<dbReference type="SUPFAM" id="SSF82185">
    <property type="entry name" value="Histone H3 K4-specific methyltransferase SET7/9 N-terminal domain"/>
    <property type="match status" value="2"/>
</dbReference>
<dbReference type="AlphaFoldDB" id="A0A1W0A1R0"/>
<evidence type="ECO:0000256" key="1">
    <source>
        <dbReference type="ARBA" id="ARBA00004230"/>
    </source>
</evidence>
<dbReference type="GO" id="GO:0005930">
    <property type="term" value="C:axoneme"/>
    <property type="evidence" value="ECO:0007669"/>
    <property type="project" value="UniProtKB-SubCell"/>
</dbReference>
<comment type="subcellular location">
    <subcellularLocation>
        <location evidence="1">Cell projection</location>
        <location evidence="1">Cilium</location>
        <location evidence="1">Flagellum</location>
    </subcellularLocation>
    <subcellularLocation>
        <location evidence="2">Cytoplasm</location>
        <location evidence="2">Cytoskeleton</location>
        <location evidence="2">Cilium axoneme</location>
    </subcellularLocation>
</comment>
<keyword evidence="7" id="KW-0206">Cytoskeleton</keyword>
<accession>A0A1W0A1R0</accession>
<evidence type="ECO:0000256" key="3">
    <source>
        <dbReference type="ARBA" id="ARBA00022490"/>
    </source>
</evidence>
<dbReference type="Gene3D" id="2.20.110.10">
    <property type="entry name" value="Histone H3 K4-specific methyltransferase SET7/9 N-terminal domain"/>
    <property type="match status" value="4"/>
</dbReference>
<evidence type="ECO:0000313" key="10">
    <source>
        <dbReference type="Proteomes" id="UP000243217"/>
    </source>
</evidence>
<dbReference type="Pfam" id="PF02493">
    <property type="entry name" value="MORN"/>
    <property type="match status" value="10"/>
</dbReference>
<dbReference type="EMBL" id="JNBS01000704">
    <property type="protein sequence ID" value="OQS03980.1"/>
    <property type="molecule type" value="Genomic_DNA"/>
</dbReference>